<evidence type="ECO:0000256" key="7">
    <source>
        <dbReference type="ARBA" id="ARBA00023002"/>
    </source>
</evidence>
<organism evidence="15 16">
    <name type="scientific">Amycolatopsis marina</name>
    <dbReference type="NCBI Taxonomy" id="490629"/>
    <lineage>
        <taxon>Bacteria</taxon>
        <taxon>Bacillati</taxon>
        <taxon>Actinomycetota</taxon>
        <taxon>Actinomycetes</taxon>
        <taxon>Pseudonocardiales</taxon>
        <taxon>Pseudonocardiaceae</taxon>
        <taxon>Amycolatopsis</taxon>
    </lineage>
</organism>
<dbReference type="GO" id="GO:0070403">
    <property type="term" value="F:NAD+ binding"/>
    <property type="evidence" value="ECO:0007669"/>
    <property type="project" value="InterPro"/>
</dbReference>
<protein>
    <submittedName>
        <fullName evidence="15">3-hydroxyacyl-CoA dehydrogenase</fullName>
    </submittedName>
</protein>
<comment type="similarity">
    <text evidence="4">Belongs to the 3-hydroxyacyl-CoA dehydrogenase family.</text>
</comment>
<keyword evidence="5" id="KW-0276">Fatty acid metabolism</keyword>
<proteinExistence type="inferred from homology"/>
<comment type="pathway">
    <text evidence="1">Lipid metabolism; fatty acid beta-oxidation.</text>
</comment>
<dbReference type="PANTHER" id="PTHR43612">
    <property type="entry name" value="TRIFUNCTIONAL ENZYME SUBUNIT ALPHA"/>
    <property type="match status" value="1"/>
</dbReference>
<dbReference type="AlphaFoldDB" id="A0A1I1B9E5"/>
<evidence type="ECO:0000256" key="12">
    <source>
        <dbReference type="ARBA" id="ARBA00049556"/>
    </source>
</evidence>
<keyword evidence="8" id="KW-0520">NAD</keyword>
<dbReference type="InterPro" id="IPR006176">
    <property type="entry name" value="3-OHacyl-CoA_DH_NAD-bd"/>
</dbReference>
<evidence type="ECO:0000256" key="1">
    <source>
        <dbReference type="ARBA" id="ARBA00005005"/>
    </source>
</evidence>
<dbReference type="PANTHER" id="PTHR43612:SF3">
    <property type="entry name" value="TRIFUNCTIONAL ENZYME SUBUNIT ALPHA, MITOCHONDRIAL"/>
    <property type="match status" value="1"/>
</dbReference>
<dbReference type="CDD" id="cd06558">
    <property type="entry name" value="crotonase-like"/>
    <property type="match status" value="1"/>
</dbReference>
<keyword evidence="16" id="KW-1185">Reference proteome</keyword>
<keyword evidence="10" id="KW-0456">Lyase</keyword>
<keyword evidence="7" id="KW-0560">Oxidoreductase</keyword>
<evidence type="ECO:0000256" key="10">
    <source>
        <dbReference type="ARBA" id="ARBA00023239"/>
    </source>
</evidence>
<accession>A0A1I1B9E5</accession>
<evidence type="ECO:0000256" key="2">
    <source>
        <dbReference type="ARBA" id="ARBA00005086"/>
    </source>
</evidence>
<evidence type="ECO:0000256" key="11">
    <source>
        <dbReference type="ARBA" id="ARBA00023268"/>
    </source>
</evidence>
<dbReference type="Pfam" id="PF00378">
    <property type="entry name" value="ECH_1"/>
    <property type="match status" value="1"/>
</dbReference>
<evidence type="ECO:0000259" key="13">
    <source>
        <dbReference type="Pfam" id="PF00725"/>
    </source>
</evidence>
<dbReference type="InterPro" id="IPR036291">
    <property type="entry name" value="NAD(P)-bd_dom_sf"/>
</dbReference>
<keyword evidence="11" id="KW-0511">Multifunctional enzyme</keyword>
<dbReference type="Gene3D" id="1.10.1040.50">
    <property type="match status" value="1"/>
</dbReference>
<dbReference type="GO" id="GO:0016509">
    <property type="term" value="F:long-chain (3S)-3-hydroxyacyl-CoA dehydrogenase (NAD+) activity"/>
    <property type="evidence" value="ECO:0007669"/>
    <property type="project" value="TreeGrafter"/>
</dbReference>
<keyword evidence="9" id="KW-0443">Lipid metabolism</keyword>
<feature type="domain" description="3-hydroxyacyl-CoA dehydrogenase C-terminal" evidence="13">
    <location>
        <begin position="515"/>
        <end position="595"/>
    </location>
</feature>
<dbReference type="InterPro" id="IPR008927">
    <property type="entry name" value="6-PGluconate_DH-like_C_sf"/>
</dbReference>
<feature type="domain" description="3-hydroxyacyl-CoA dehydrogenase NAD binding" evidence="14">
    <location>
        <begin position="332"/>
        <end position="511"/>
    </location>
</feature>
<evidence type="ECO:0000256" key="9">
    <source>
        <dbReference type="ARBA" id="ARBA00023098"/>
    </source>
</evidence>
<evidence type="ECO:0000313" key="15">
    <source>
        <dbReference type="EMBL" id="SFB45318.1"/>
    </source>
</evidence>
<dbReference type="FunFam" id="3.40.50.720:FF:000009">
    <property type="entry name" value="Fatty oxidation complex, alpha subunit"/>
    <property type="match status" value="1"/>
</dbReference>
<evidence type="ECO:0000256" key="6">
    <source>
        <dbReference type="ARBA" id="ARBA00022963"/>
    </source>
</evidence>
<dbReference type="Gene3D" id="3.90.226.10">
    <property type="entry name" value="2-enoyl-CoA Hydratase, Chain A, domain 1"/>
    <property type="match status" value="1"/>
</dbReference>
<dbReference type="RefSeq" id="WP_425425552.1">
    <property type="nucleotide sequence ID" value="NZ_FOKG01000012.1"/>
</dbReference>
<dbReference type="Gene3D" id="3.40.50.720">
    <property type="entry name" value="NAD(P)-binding Rossmann-like Domain"/>
    <property type="match status" value="1"/>
</dbReference>
<dbReference type="InterPro" id="IPR050136">
    <property type="entry name" value="FA_oxidation_alpha_subunit"/>
</dbReference>
<evidence type="ECO:0000256" key="5">
    <source>
        <dbReference type="ARBA" id="ARBA00022832"/>
    </source>
</evidence>
<dbReference type="InterPro" id="IPR001753">
    <property type="entry name" value="Enoyl-CoA_hydra/iso"/>
</dbReference>
<dbReference type="STRING" id="490629.SAMN05216266_11232"/>
<dbReference type="SUPFAM" id="SSF48179">
    <property type="entry name" value="6-phosphogluconate dehydrogenase C-terminal domain-like"/>
    <property type="match status" value="2"/>
</dbReference>
<evidence type="ECO:0000256" key="4">
    <source>
        <dbReference type="ARBA" id="ARBA00009463"/>
    </source>
</evidence>
<evidence type="ECO:0000256" key="3">
    <source>
        <dbReference type="ARBA" id="ARBA00007005"/>
    </source>
</evidence>
<gene>
    <name evidence="15" type="ORF">SAMN05216266_11232</name>
</gene>
<sequence>MISAEQAKAAFPDEVVTTAVTRLISVPGLDRQVALITIDNGLDHNRPSTFGPQGLVSLNSALDEAFAAEPAAIAVTGKPFIFAVGADLSGVEEISDPDLARQIAQTGHDVFRRLTESKIPTFGFVNGAVMGGGLELALSCHYRTLSDNTAAIALPEVFLGLFPGWGGTQLLPNLIGPDAAVTVIVENALNQNKMLKPAQAAELGIVDEVFGSADYLEQSLLWLAKVVRGEVTPPRREIDRGQEWDAAIGRAKAIVDGKTKGASPGANKAIELLELARAKDLDRGYAAETDALTEVLMTDTLRAGLYSFNLVNKRAKKPAGAPDKSLARKVGKVGIVGAGLMASQLALLFVRRLKVPVVLTDIDQARVDKGVSYVHGEVDKLLDKRRVSQDEANRLKALVSGSLDKSAFADADFVIEAVFEELGIKQQVFSEVEAVVGPECVLATNTSSLSITEMAERLEHPERVVGFHFFNPVAVLPLLEIVRGERTDDATLATAFAVGKQLKKSSVLVKDAPAFVVNRLLTRFLGEVLASVDEGTPFEVADTALDPLGLPMSPMTLLQLVGPPVALHVAETMHAAFPDRFGVSANLKRFVDAGKSAVWTWDEQGNATLDPEVAELWQQGDAPQSAEQVRERAVSAIAEEVRIMLDEGVVAEAQDIDLCLILGAGWPFWLGGITPYLDRSGISEKVNGGRFLSPGAASVPAN</sequence>
<comment type="similarity">
    <text evidence="3">In the central section; belongs to the 3-hydroxyacyl-CoA dehydrogenase family.</text>
</comment>
<evidence type="ECO:0000256" key="8">
    <source>
        <dbReference type="ARBA" id="ARBA00023027"/>
    </source>
</evidence>
<dbReference type="GO" id="GO:0006635">
    <property type="term" value="P:fatty acid beta-oxidation"/>
    <property type="evidence" value="ECO:0007669"/>
    <property type="project" value="UniProtKB-UniPathway"/>
</dbReference>
<name>A0A1I1B9E5_9PSEU</name>
<keyword evidence="6" id="KW-0442">Lipid degradation</keyword>
<dbReference type="Pfam" id="PF02737">
    <property type="entry name" value="3HCDH_N"/>
    <property type="match status" value="1"/>
</dbReference>
<dbReference type="SUPFAM" id="SSF51735">
    <property type="entry name" value="NAD(P)-binding Rossmann-fold domains"/>
    <property type="match status" value="1"/>
</dbReference>
<dbReference type="EMBL" id="FOKG01000012">
    <property type="protein sequence ID" value="SFB45318.1"/>
    <property type="molecule type" value="Genomic_DNA"/>
</dbReference>
<dbReference type="InterPro" id="IPR029045">
    <property type="entry name" value="ClpP/crotonase-like_dom_sf"/>
</dbReference>
<dbReference type="Proteomes" id="UP000243799">
    <property type="component" value="Unassembled WGS sequence"/>
</dbReference>
<dbReference type="SUPFAM" id="SSF52096">
    <property type="entry name" value="ClpP/crotonase"/>
    <property type="match status" value="1"/>
</dbReference>
<evidence type="ECO:0000259" key="14">
    <source>
        <dbReference type="Pfam" id="PF02737"/>
    </source>
</evidence>
<dbReference type="InterPro" id="IPR006108">
    <property type="entry name" value="3HC_DH_C"/>
</dbReference>
<comment type="pathway">
    <text evidence="2">Lipid metabolism; butanoate metabolism.</text>
</comment>
<dbReference type="UniPathway" id="UPA00659"/>
<reference evidence="16" key="1">
    <citation type="submission" date="2016-10" db="EMBL/GenBank/DDBJ databases">
        <authorList>
            <person name="Varghese N."/>
            <person name="Submissions S."/>
        </authorList>
    </citation>
    <scope>NUCLEOTIDE SEQUENCE [LARGE SCALE GENOMIC DNA]</scope>
    <source>
        <strain evidence="16">CGMCC 4.3568</strain>
    </source>
</reference>
<dbReference type="GO" id="GO:0004300">
    <property type="term" value="F:enoyl-CoA hydratase activity"/>
    <property type="evidence" value="ECO:0007669"/>
    <property type="project" value="TreeGrafter"/>
</dbReference>
<comment type="catalytic activity">
    <reaction evidence="12">
        <text>a (3S)-3-hydroxyacyl-CoA + NAD(+) = a 3-oxoacyl-CoA + NADH + H(+)</text>
        <dbReference type="Rhea" id="RHEA:22432"/>
        <dbReference type="ChEBI" id="CHEBI:15378"/>
        <dbReference type="ChEBI" id="CHEBI:57318"/>
        <dbReference type="ChEBI" id="CHEBI:57540"/>
        <dbReference type="ChEBI" id="CHEBI:57945"/>
        <dbReference type="ChEBI" id="CHEBI:90726"/>
        <dbReference type="EC" id="1.1.1.35"/>
    </reaction>
</comment>
<dbReference type="Pfam" id="PF00725">
    <property type="entry name" value="3HCDH"/>
    <property type="match status" value="1"/>
</dbReference>
<evidence type="ECO:0000313" key="16">
    <source>
        <dbReference type="Proteomes" id="UP000243799"/>
    </source>
</evidence>